<evidence type="ECO:0000256" key="3">
    <source>
        <dbReference type="ARBA" id="ARBA00022989"/>
    </source>
</evidence>
<dbReference type="Proteomes" id="UP000570474">
    <property type="component" value="Unassembled WGS sequence"/>
</dbReference>
<proteinExistence type="predicted"/>
<dbReference type="Pfam" id="PF13564">
    <property type="entry name" value="DoxX_2"/>
    <property type="match status" value="1"/>
</dbReference>
<keyword evidence="7" id="KW-1185">Reference proteome</keyword>
<evidence type="ECO:0000256" key="4">
    <source>
        <dbReference type="ARBA" id="ARBA00023136"/>
    </source>
</evidence>
<dbReference type="RefSeq" id="WP_168873863.1">
    <property type="nucleotide sequence ID" value="NZ_JABAIA010000003.1"/>
</dbReference>
<gene>
    <name evidence="6" type="ORF">HGH92_26695</name>
</gene>
<evidence type="ECO:0000313" key="7">
    <source>
        <dbReference type="Proteomes" id="UP000570474"/>
    </source>
</evidence>
<evidence type="ECO:0000256" key="5">
    <source>
        <dbReference type="SAM" id="Phobius"/>
    </source>
</evidence>
<feature type="transmembrane region" description="Helical" evidence="5">
    <location>
        <begin position="46"/>
        <end position="67"/>
    </location>
</feature>
<evidence type="ECO:0000256" key="1">
    <source>
        <dbReference type="ARBA" id="ARBA00004141"/>
    </source>
</evidence>
<name>A0A847RXY3_9BACT</name>
<organism evidence="6 7">
    <name type="scientific">Chitinophaga varians</name>
    <dbReference type="NCBI Taxonomy" id="2202339"/>
    <lineage>
        <taxon>Bacteria</taxon>
        <taxon>Pseudomonadati</taxon>
        <taxon>Bacteroidota</taxon>
        <taxon>Chitinophagia</taxon>
        <taxon>Chitinophagales</taxon>
        <taxon>Chitinophagaceae</taxon>
        <taxon>Chitinophaga</taxon>
    </lineage>
</organism>
<keyword evidence="2 5" id="KW-0812">Transmembrane</keyword>
<feature type="transmembrane region" description="Helical" evidence="5">
    <location>
        <begin position="98"/>
        <end position="119"/>
    </location>
</feature>
<feature type="transmembrane region" description="Helical" evidence="5">
    <location>
        <begin position="6"/>
        <end position="25"/>
    </location>
</feature>
<dbReference type="EMBL" id="JABAIA010000003">
    <property type="protein sequence ID" value="NLR67922.1"/>
    <property type="molecule type" value="Genomic_DNA"/>
</dbReference>
<comment type="caution">
    <text evidence="6">The sequence shown here is derived from an EMBL/GenBank/DDBJ whole genome shotgun (WGS) entry which is preliminary data.</text>
</comment>
<evidence type="ECO:0000313" key="6">
    <source>
        <dbReference type="EMBL" id="NLR67922.1"/>
    </source>
</evidence>
<accession>A0A847RXY3</accession>
<keyword evidence="3 5" id="KW-1133">Transmembrane helix</keyword>
<dbReference type="GO" id="GO:0016020">
    <property type="term" value="C:membrane"/>
    <property type="evidence" value="ECO:0007669"/>
    <property type="project" value="UniProtKB-SubCell"/>
</dbReference>
<keyword evidence="4 5" id="KW-0472">Membrane</keyword>
<reference evidence="6 7" key="1">
    <citation type="submission" date="2020-04" db="EMBL/GenBank/DDBJ databases">
        <authorList>
            <person name="Yin C."/>
        </authorList>
    </citation>
    <scope>NUCLEOTIDE SEQUENCE [LARGE SCALE GENOMIC DNA]</scope>
    <source>
        <strain evidence="6 7">Ae27</strain>
    </source>
</reference>
<protein>
    <submittedName>
        <fullName evidence="6">DoxX family protein</fullName>
    </submittedName>
</protein>
<dbReference type="AlphaFoldDB" id="A0A847RXY3"/>
<evidence type="ECO:0000256" key="2">
    <source>
        <dbReference type="ARBA" id="ARBA00022692"/>
    </source>
</evidence>
<comment type="subcellular location">
    <subcellularLocation>
        <location evidence="1">Membrane</location>
        <topology evidence="1">Multi-pass membrane protein</topology>
    </subcellularLocation>
</comment>
<sequence length="122" mass="13230">MNTLLWIAQGLLTAFFGYSGIMKSTQKRDKLVQIGQTGVASLSYPVIRLIGITEILGAIGVIIPVAIGILPLLTSFSALGFAVIMMMAAPIHYKRGEYAAMAFNIFLLLLSLGVMVLRFTKH</sequence>
<dbReference type="InterPro" id="IPR032808">
    <property type="entry name" value="DoxX"/>
</dbReference>